<keyword evidence="3" id="KW-1185">Reference proteome</keyword>
<sequence>MNKILVLLCVGVFLFSCKDEKNPYKETLDPTHMDHQVEHAFVDMSRKFNEKAAQENEIVDSIYQHVQQQEGNWSKPSDSLYTELKKMNAELDLSIEKISALESEDEMEEVVAQLEEKLAAFKETLQSHSPKEAKINLEKLSIEERKLNLKGALMSSLYYLKFKLAKATKQSLSAMSNKTSL</sequence>
<gene>
    <name evidence="2" type="ORF">RBU60_08195</name>
</gene>
<dbReference type="PROSITE" id="PS51257">
    <property type="entry name" value="PROKAR_LIPOPROTEIN"/>
    <property type="match status" value="1"/>
</dbReference>
<protein>
    <submittedName>
        <fullName evidence="2">Uncharacterized protein</fullName>
    </submittedName>
</protein>
<organism evidence="2 3">
    <name type="scientific">Mesonia profundi</name>
    <dbReference type="NCBI Taxonomy" id="3070998"/>
    <lineage>
        <taxon>Bacteria</taxon>
        <taxon>Pseudomonadati</taxon>
        <taxon>Bacteroidota</taxon>
        <taxon>Flavobacteriia</taxon>
        <taxon>Flavobacteriales</taxon>
        <taxon>Flavobacteriaceae</taxon>
        <taxon>Mesonia</taxon>
    </lineage>
</organism>
<accession>A0ABU1A1H4</accession>
<evidence type="ECO:0000313" key="3">
    <source>
        <dbReference type="Proteomes" id="UP001230915"/>
    </source>
</evidence>
<feature type="coiled-coil region" evidence="1">
    <location>
        <begin position="84"/>
        <end position="124"/>
    </location>
</feature>
<comment type="caution">
    <text evidence="2">The sequence shown here is derived from an EMBL/GenBank/DDBJ whole genome shotgun (WGS) entry which is preliminary data.</text>
</comment>
<dbReference type="RefSeq" id="WP_308864328.1">
    <property type="nucleotide sequence ID" value="NZ_JAVHUL010000018.1"/>
</dbReference>
<evidence type="ECO:0000313" key="2">
    <source>
        <dbReference type="EMBL" id="MDQ7917552.1"/>
    </source>
</evidence>
<evidence type="ECO:0000256" key="1">
    <source>
        <dbReference type="SAM" id="Coils"/>
    </source>
</evidence>
<dbReference type="Proteomes" id="UP001230915">
    <property type="component" value="Unassembled WGS sequence"/>
</dbReference>
<proteinExistence type="predicted"/>
<reference evidence="2 3" key="1">
    <citation type="submission" date="2023-08" db="EMBL/GenBank/DDBJ databases">
        <title>Mesonia sp. MT50, isolated from deep-sea sediment of the Mariana Trench.</title>
        <authorList>
            <person name="Fu H."/>
        </authorList>
    </citation>
    <scope>NUCLEOTIDE SEQUENCE [LARGE SCALE GENOMIC DNA]</scope>
    <source>
        <strain evidence="2 3">MT50</strain>
    </source>
</reference>
<dbReference type="EMBL" id="JAVHUL010000018">
    <property type="protein sequence ID" value="MDQ7917552.1"/>
    <property type="molecule type" value="Genomic_DNA"/>
</dbReference>
<keyword evidence="1" id="KW-0175">Coiled coil</keyword>
<name>A0ABU1A1H4_9FLAO</name>